<gene>
    <name evidence="1" type="ORF">AW0309160_01850</name>
</gene>
<protein>
    <submittedName>
        <fullName evidence="1">Uncharacterized protein</fullName>
    </submittedName>
</protein>
<evidence type="ECO:0000313" key="1">
    <source>
        <dbReference type="EMBL" id="VVV04455.1"/>
    </source>
</evidence>
<accession>A0A5Q4Z4E2</accession>
<dbReference type="AlphaFoldDB" id="A0A5Q4Z4E2"/>
<sequence>MKVSRLHAIIIVGTITMYSFSNAAPKVVSFIKCQELKYESVQYIVKPGSAEELRINKALDKCSK</sequence>
<organism evidence="1">
    <name type="scientific">Aliivibrio wodanis</name>
    <dbReference type="NCBI Taxonomy" id="80852"/>
    <lineage>
        <taxon>Bacteria</taxon>
        <taxon>Pseudomonadati</taxon>
        <taxon>Pseudomonadota</taxon>
        <taxon>Gammaproteobacteria</taxon>
        <taxon>Vibrionales</taxon>
        <taxon>Vibrionaceae</taxon>
        <taxon>Aliivibrio</taxon>
    </lineage>
</organism>
<proteinExistence type="predicted"/>
<reference evidence="1" key="1">
    <citation type="submission" date="2019-09" db="EMBL/GenBank/DDBJ databases">
        <authorList>
            <person name="Hjerde E."/>
        </authorList>
    </citation>
    <scope>NUCLEOTIDE SEQUENCE</scope>
    <source>
        <strain evidence="1">06/09/160</strain>
    </source>
</reference>
<name>A0A5Q4Z4E2_9GAMM</name>
<dbReference type="EMBL" id="LR721750">
    <property type="protein sequence ID" value="VVV04455.1"/>
    <property type="molecule type" value="Genomic_DNA"/>
</dbReference>